<dbReference type="Proteomes" id="UP000481700">
    <property type="component" value="Unassembled WGS sequence"/>
</dbReference>
<dbReference type="AlphaFoldDB" id="A0A6L3IJT6"/>
<reference evidence="1 2" key="1">
    <citation type="journal article" date="2019" name="Nat. Med.">
        <title>A library of human gut bacterial isolates paired with longitudinal multiomics data enables mechanistic microbiome research.</title>
        <authorList>
            <person name="Poyet M."/>
            <person name="Groussin M."/>
            <person name="Gibbons S.M."/>
            <person name="Avila-Pacheco J."/>
            <person name="Jiang X."/>
            <person name="Kearney S.M."/>
            <person name="Perrotta A.R."/>
            <person name="Berdy B."/>
            <person name="Zhao S."/>
            <person name="Lieberman T.D."/>
            <person name="Swanson P.K."/>
            <person name="Smith M."/>
            <person name="Roesemann S."/>
            <person name="Alexander J.E."/>
            <person name="Rich S.A."/>
            <person name="Livny J."/>
            <person name="Vlamakis H."/>
            <person name="Clish C."/>
            <person name="Bullock K."/>
            <person name="Deik A."/>
            <person name="Scott J."/>
            <person name="Pierce K.A."/>
            <person name="Xavier R.J."/>
            <person name="Alm E.J."/>
        </authorList>
    </citation>
    <scope>NUCLEOTIDE SEQUENCE [LARGE SCALE GENOMIC DNA]</scope>
    <source>
        <strain evidence="1 2">BIOML-A25</strain>
    </source>
</reference>
<sequence>MQTKSFIVLVFTLFGSAHLFGQESRKEICVDFRVGKSTLDTAYVNNAARLAEIVSFLGSVKNDGA</sequence>
<evidence type="ECO:0000313" key="2">
    <source>
        <dbReference type="Proteomes" id="UP000481700"/>
    </source>
</evidence>
<proteinExistence type="predicted"/>
<comment type="caution">
    <text evidence="1">The sequence shown here is derived from an EMBL/GenBank/DDBJ whole genome shotgun (WGS) entry which is preliminary data.</text>
</comment>
<organism evidence="1 2">
    <name type="scientific">Phocaeicola dorei</name>
    <dbReference type="NCBI Taxonomy" id="357276"/>
    <lineage>
        <taxon>Bacteria</taxon>
        <taxon>Pseudomonadati</taxon>
        <taxon>Bacteroidota</taxon>
        <taxon>Bacteroidia</taxon>
        <taxon>Bacteroidales</taxon>
        <taxon>Bacteroidaceae</taxon>
        <taxon>Phocaeicola</taxon>
    </lineage>
</organism>
<gene>
    <name evidence="1" type="ORF">F2Z07_26970</name>
</gene>
<dbReference type="EMBL" id="VVZV01000290">
    <property type="protein sequence ID" value="KAA5304639.1"/>
    <property type="molecule type" value="Genomic_DNA"/>
</dbReference>
<feature type="non-terminal residue" evidence="1">
    <location>
        <position position="65"/>
    </location>
</feature>
<evidence type="ECO:0000313" key="1">
    <source>
        <dbReference type="EMBL" id="KAA5304639.1"/>
    </source>
</evidence>
<accession>A0A6L3IJT6</accession>
<name>A0A6L3IJT6_9BACT</name>
<protein>
    <submittedName>
        <fullName evidence="1">Uncharacterized protein</fullName>
    </submittedName>
</protein>